<keyword evidence="2" id="KW-1185">Reference proteome</keyword>
<proteinExistence type="predicted"/>
<evidence type="ECO:0000313" key="1">
    <source>
        <dbReference type="EMBL" id="KRX09020.1"/>
    </source>
</evidence>
<evidence type="ECO:0000313" key="2">
    <source>
        <dbReference type="Proteomes" id="UP000054937"/>
    </source>
</evidence>
<dbReference type="Proteomes" id="UP000054937">
    <property type="component" value="Unassembled WGS sequence"/>
</dbReference>
<comment type="caution">
    <text evidence="1">The sequence shown here is derived from an EMBL/GenBank/DDBJ whole genome shotgun (WGS) entry which is preliminary data.</text>
</comment>
<accession>A0A0V0R3E3</accession>
<organism evidence="1 2">
    <name type="scientific">Pseudocohnilembus persalinus</name>
    <name type="common">Ciliate</name>
    <dbReference type="NCBI Taxonomy" id="266149"/>
    <lineage>
        <taxon>Eukaryota</taxon>
        <taxon>Sar</taxon>
        <taxon>Alveolata</taxon>
        <taxon>Ciliophora</taxon>
        <taxon>Intramacronucleata</taxon>
        <taxon>Oligohymenophorea</taxon>
        <taxon>Scuticociliatia</taxon>
        <taxon>Philasterida</taxon>
        <taxon>Pseudocohnilembidae</taxon>
        <taxon>Pseudocohnilembus</taxon>
    </lineage>
</organism>
<gene>
    <name evidence="1" type="ORF">PPERSA_01907</name>
</gene>
<protein>
    <submittedName>
        <fullName evidence="1">Uncharacterized protein</fullName>
    </submittedName>
</protein>
<dbReference type="InParanoid" id="A0A0V0R3E3"/>
<dbReference type="AlphaFoldDB" id="A0A0V0R3E3"/>
<sequence>MEFKSYKSSLDEITINEQIELEGINFTAQNLDNFLYLLFQQEDQSSGDINLFGITYSSKKYYELENKVQVQSQTWGQPQIANLDDIYASQYTGYIYDSDEICQRIYYDIVQVSIDEIKIVFEKDLELKASADPTTNSVQETYSQENCEKYLLIKNFGFQLGYSPQCMFESPNIFNNLLIKFSYLAEYEAGDFYLHISNIYLQNQGGQF</sequence>
<dbReference type="EMBL" id="LDAU01000055">
    <property type="protein sequence ID" value="KRX09020.1"/>
    <property type="molecule type" value="Genomic_DNA"/>
</dbReference>
<reference evidence="1 2" key="1">
    <citation type="journal article" date="2015" name="Sci. Rep.">
        <title>Genome of the facultative scuticociliatosis pathogen Pseudocohnilembus persalinus provides insight into its virulence through horizontal gene transfer.</title>
        <authorList>
            <person name="Xiong J."/>
            <person name="Wang G."/>
            <person name="Cheng J."/>
            <person name="Tian M."/>
            <person name="Pan X."/>
            <person name="Warren A."/>
            <person name="Jiang C."/>
            <person name="Yuan D."/>
            <person name="Miao W."/>
        </authorList>
    </citation>
    <scope>NUCLEOTIDE SEQUENCE [LARGE SCALE GENOMIC DNA]</scope>
    <source>
        <strain evidence="1">36N120E</strain>
    </source>
</reference>
<name>A0A0V0R3E3_PSEPJ</name>